<dbReference type="AlphaFoldDB" id="A0A5N6QAA0"/>
<protein>
    <recommendedName>
        <fullName evidence="2">Disease resistance protein At4g27190-like leucine-rich repeats domain-containing protein</fullName>
    </recommendedName>
</protein>
<evidence type="ECO:0000256" key="1">
    <source>
        <dbReference type="ARBA" id="ARBA00022821"/>
    </source>
</evidence>
<dbReference type="InterPro" id="IPR050905">
    <property type="entry name" value="Plant_NBS-LRR"/>
</dbReference>
<accession>A0A5N6QAA0</accession>
<keyword evidence="4" id="KW-1185">Reference proteome</keyword>
<dbReference type="EMBL" id="VIBQ01003361">
    <property type="protein sequence ID" value="KAD9840753.1"/>
    <property type="molecule type" value="Genomic_DNA"/>
</dbReference>
<sequence>MNSADSFCKLQVIRVISCENLVNVFQSDMLARFHSLEELFVRECGSLQEVFEVQGINVKETQVVTTSVATCLTQLQQLVIVDCKELEEIVAEEEAEQAIARFIFPRVTVLHLVDLPRLEWFYPGVHTSEWPKLKNMLVAYCPKVEIFASELSSFQDILGQSQVEIPIKLPLFLVDDEVRKSLH</sequence>
<dbReference type="InterPro" id="IPR032675">
    <property type="entry name" value="LRR_dom_sf"/>
</dbReference>
<evidence type="ECO:0000313" key="4">
    <source>
        <dbReference type="Proteomes" id="UP000327013"/>
    </source>
</evidence>
<keyword evidence="1" id="KW-0611">Plant defense</keyword>
<name>A0A5N6QAA0_9ROSI</name>
<dbReference type="OrthoDB" id="1747797at2759"/>
<feature type="domain" description="Disease resistance protein At4g27190-like leucine-rich repeats" evidence="2">
    <location>
        <begin position="5"/>
        <end position="62"/>
    </location>
</feature>
<proteinExistence type="predicted"/>
<dbReference type="Proteomes" id="UP000327013">
    <property type="component" value="Unassembled WGS sequence"/>
</dbReference>
<dbReference type="SUPFAM" id="SSF52047">
    <property type="entry name" value="RNI-like"/>
    <property type="match status" value="1"/>
</dbReference>
<evidence type="ECO:0000313" key="3">
    <source>
        <dbReference type="EMBL" id="KAD9840753.1"/>
    </source>
</evidence>
<comment type="caution">
    <text evidence="3">The sequence shown here is derived from an EMBL/GenBank/DDBJ whole genome shotgun (WGS) entry which is preliminary data.</text>
</comment>
<dbReference type="PANTHER" id="PTHR33463:SF209">
    <property type="entry name" value="DISEASE RESISTANCE PROTEIN RPS2-LIKE"/>
    <property type="match status" value="1"/>
</dbReference>
<evidence type="ECO:0000259" key="2">
    <source>
        <dbReference type="Pfam" id="PF23247"/>
    </source>
</evidence>
<dbReference type="Pfam" id="PF23247">
    <property type="entry name" value="LRR_RPS2"/>
    <property type="match status" value="1"/>
</dbReference>
<dbReference type="InterPro" id="IPR057135">
    <property type="entry name" value="At4g27190-like_LRR"/>
</dbReference>
<dbReference type="PANTHER" id="PTHR33463">
    <property type="entry name" value="NB-ARC DOMAIN-CONTAINING PROTEIN-RELATED"/>
    <property type="match status" value="1"/>
</dbReference>
<dbReference type="Gene3D" id="3.80.10.10">
    <property type="entry name" value="Ribonuclease Inhibitor"/>
    <property type="match status" value="1"/>
</dbReference>
<organism evidence="3 4">
    <name type="scientific">Carpinus fangiana</name>
    <dbReference type="NCBI Taxonomy" id="176857"/>
    <lineage>
        <taxon>Eukaryota</taxon>
        <taxon>Viridiplantae</taxon>
        <taxon>Streptophyta</taxon>
        <taxon>Embryophyta</taxon>
        <taxon>Tracheophyta</taxon>
        <taxon>Spermatophyta</taxon>
        <taxon>Magnoliopsida</taxon>
        <taxon>eudicotyledons</taxon>
        <taxon>Gunneridae</taxon>
        <taxon>Pentapetalae</taxon>
        <taxon>rosids</taxon>
        <taxon>fabids</taxon>
        <taxon>Fagales</taxon>
        <taxon>Betulaceae</taxon>
        <taxon>Carpinus</taxon>
    </lineage>
</organism>
<gene>
    <name evidence="3" type="ORF">FH972_027344</name>
</gene>
<reference evidence="3 4" key="1">
    <citation type="submission" date="2019-06" db="EMBL/GenBank/DDBJ databases">
        <title>A chromosomal-level reference genome of Carpinus fangiana (Coryloideae, Betulaceae).</title>
        <authorList>
            <person name="Yang X."/>
            <person name="Wang Z."/>
            <person name="Zhang L."/>
            <person name="Hao G."/>
            <person name="Liu J."/>
            <person name="Yang Y."/>
        </authorList>
    </citation>
    <scope>NUCLEOTIDE SEQUENCE [LARGE SCALE GENOMIC DNA]</scope>
    <source>
        <strain evidence="3">Cfa_2016G</strain>
        <tissue evidence="3">Leaf</tissue>
    </source>
</reference>